<dbReference type="EMBL" id="QRGO01000002">
    <property type="protein sequence ID" value="RDV01788.1"/>
    <property type="molecule type" value="Genomic_DNA"/>
</dbReference>
<dbReference type="AlphaFoldDB" id="A0A371B2I7"/>
<feature type="domain" description="SnoaL-like" evidence="1">
    <location>
        <begin position="47"/>
        <end position="153"/>
    </location>
</feature>
<sequence>MFEFAVAPARRRCKLARELEEGQFAMPLQPSETILQKSEQTRAVLANLLAAFVSGDRERLIACYGDDVDWLFMAPASVFPFAGRRHGKAEVGKGFSALFENYRIISYQTEAMLADGDWASTLADGQFLQKDTGRTIRIRTGNFYRFNNGLVVQYRGITDSLDIVEQVIGRELDF</sequence>
<name>A0A371B2I7_9BRAD</name>
<dbReference type="InterPro" id="IPR032710">
    <property type="entry name" value="NTF2-like_dom_sf"/>
</dbReference>
<dbReference type="PANTHER" id="PTHR41252:SF1">
    <property type="entry name" value="BLR2505 PROTEIN"/>
    <property type="match status" value="1"/>
</dbReference>
<comment type="caution">
    <text evidence="2">The sequence shown here is derived from an EMBL/GenBank/DDBJ whole genome shotgun (WGS) entry which is preliminary data.</text>
</comment>
<gene>
    <name evidence="2" type="ORF">DXH78_14220</name>
</gene>
<dbReference type="InterPro" id="IPR037401">
    <property type="entry name" value="SnoaL-like"/>
</dbReference>
<proteinExistence type="predicted"/>
<reference evidence="3" key="1">
    <citation type="submission" date="2018-08" db="EMBL/GenBank/DDBJ databases">
        <authorList>
            <person name="Kim S.-J."/>
            <person name="Jung G.-Y."/>
        </authorList>
    </citation>
    <scope>NUCLEOTIDE SEQUENCE [LARGE SCALE GENOMIC DNA]</scope>
    <source>
        <strain evidence="3">GY_H</strain>
    </source>
</reference>
<dbReference type="Gene3D" id="3.10.450.50">
    <property type="match status" value="1"/>
</dbReference>
<evidence type="ECO:0000259" key="1">
    <source>
        <dbReference type="Pfam" id="PF12680"/>
    </source>
</evidence>
<evidence type="ECO:0000313" key="3">
    <source>
        <dbReference type="Proteomes" id="UP000263993"/>
    </source>
</evidence>
<dbReference type="SUPFAM" id="SSF54427">
    <property type="entry name" value="NTF2-like"/>
    <property type="match status" value="1"/>
</dbReference>
<keyword evidence="3" id="KW-1185">Reference proteome</keyword>
<organism evidence="2 3">
    <name type="scientific">Undibacter mobilis</name>
    <dbReference type="NCBI Taxonomy" id="2292256"/>
    <lineage>
        <taxon>Bacteria</taxon>
        <taxon>Pseudomonadati</taxon>
        <taxon>Pseudomonadota</taxon>
        <taxon>Alphaproteobacteria</taxon>
        <taxon>Hyphomicrobiales</taxon>
        <taxon>Nitrobacteraceae</taxon>
        <taxon>Undibacter</taxon>
    </lineage>
</organism>
<dbReference type="Proteomes" id="UP000263993">
    <property type="component" value="Unassembled WGS sequence"/>
</dbReference>
<dbReference type="PANTHER" id="PTHR41252">
    <property type="entry name" value="BLR2505 PROTEIN"/>
    <property type="match status" value="1"/>
</dbReference>
<evidence type="ECO:0000313" key="2">
    <source>
        <dbReference type="EMBL" id="RDV01788.1"/>
    </source>
</evidence>
<accession>A0A371B2I7</accession>
<protein>
    <submittedName>
        <fullName evidence="2">Nuclear transport factor 2 family protein</fullName>
    </submittedName>
</protein>
<dbReference type="Pfam" id="PF12680">
    <property type="entry name" value="SnoaL_2"/>
    <property type="match status" value="1"/>
</dbReference>